<evidence type="ECO:0000313" key="6">
    <source>
        <dbReference type="EMBL" id="KAK7470360.1"/>
    </source>
</evidence>
<evidence type="ECO:0000313" key="7">
    <source>
        <dbReference type="Proteomes" id="UP001498398"/>
    </source>
</evidence>
<dbReference type="InterPro" id="IPR056513">
    <property type="entry name" value="INO80F"/>
</dbReference>
<keyword evidence="2" id="KW-0539">Nucleus</keyword>
<feature type="region of interest" description="Disordered" evidence="4">
    <location>
        <begin position="1"/>
        <end position="27"/>
    </location>
</feature>
<name>A0ABR1K3N8_9AGAR</name>
<feature type="compositionally biased region" description="Basic and acidic residues" evidence="4">
    <location>
        <begin position="324"/>
        <end position="352"/>
    </location>
</feature>
<accession>A0ABR1K3N8</accession>
<feature type="compositionally biased region" description="Basic and acidic residues" evidence="4">
    <location>
        <begin position="375"/>
        <end position="386"/>
    </location>
</feature>
<feature type="compositionally biased region" description="Basic and acidic residues" evidence="4">
    <location>
        <begin position="185"/>
        <end position="209"/>
    </location>
</feature>
<feature type="region of interest" description="Disordered" evidence="4">
    <location>
        <begin position="78"/>
        <end position="386"/>
    </location>
</feature>
<feature type="compositionally biased region" description="Basic and acidic residues" evidence="4">
    <location>
        <begin position="152"/>
        <end position="162"/>
    </location>
</feature>
<evidence type="ECO:0000259" key="5">
    <source>
        <dbReference type="Pfam" id="PF24245"/>
    </source>
</evidence>
<evidence type="ECO:0000256" key="3">
    <source>
        <dbReference type="SAM" id="Coils"/>
    </source>
</evidence>
<keyword evidence="7" id="KW-1185">Reference proteome</keyword>
<sequence>MSRHPSPAPGPSHRVKQKPGLGITAGAEDVKYQQKYKELKRKVKEIEQDNDKLQFKVLQAKRNIQRMKLERAILYERLSGIPPSPEPNTRPLPRQQIVDPPRRSSATDPRHLPPLSHSHIPPQPPSPRSSRYHAYPENNLPPMQHHQYSPPADRDRDRERTRPAPLSPPRVHNHQRLGPGTYINAHDRERDIDWEREAAFRRERERERSSPVLPRHSHPHPHYGPEHHLSSARSDPYYLEQPVAPQTSAARDRDRVSRSDTPNSGSASASAGEIPSRPDSRGPYLERDRDRDRSAQYRLRPVEEPPQAPGPGSSSQRDQAALDFVHEDGRTQAHQAQSRDREREREREMERGGRKRTRSDAADMSPMVEDSYPSRYRDDDVRMGPP</sequence>
<comment type="subcellular location">
    <subcellularLocation>
        <location evidence="1">Nucleus</location>
    </subcellularLocation>
</comment>
<comment type="caution">
    <text evidence="6">The sequence shown here is derived from an EMBL/GenBank/DDBJ whole genome shotgun (WGS) entry which is preliminary data.</text>
</comment>
<dbReference type="Pfam" id="PF24245">
    <property type="entry name" value="INO80F"/>
    <property type="match status" value="1"/>
</dbReference>
<evidence type="ECO:0000256" key="1">
    <source>
        <dbReference type="ARBA" id="ARBA00004123"/>
    </source>
</evidence>
<gene>
    <name evidence="6" type="ORF">VKT23_001787</name>
</gene>
<feature type="compositionally biased region" description="Pro residues" evidence="4">
    <location>
        <begin position="1"/>
        <end position="10"/>
    </location>
</feature>
<reference evidence="6 7" key="1">
    <citation type="submission" date="2024-01" db="EMBL/GenBank/DDBJ databases">
        <title>A draft genome for the cacao thread blight pathogen Marasmiellus scandens.</title>
        <authorList>
            <person name="Baruah I.K."/>
            <person name="Leung J."/>
            <person name="Bukari Y."/>
            <person name="Amoako-Attah I."/>
            <person name="Meinhardt L.W."/>
            <person name="Bailey B.A."/>
            <person name="Cohen S.P."/>
        </authorList>
    </citation>
    <scope>NUCLEOTIDE SEQUENCE [LARGE SCALE GENOMIC DNA]</scope>
    <source>
        <strain evidence="6 7">GH-19</strain>
    </source>
</reference>
<keyword evidence="3" id="KW-0175">Coiled coil</keyword>
<dbReference type="Proteomes" id="UP001498398">
    <property type="component" value="Unassembled WGS sequence"/>
</dbReference>
<evidence type="ECO:0000256" key="4">
    <source>
        <dbReference type="SAM" id="MobiDB-lite"/>
    </source>
</evidence>
<organism evidence="6 7">
    <name type="scientific">Marasmiellus scandens</name>
    <dbReference type="NCBI Taxonomy" id="2682957"/>
    <lineage>
        <taxon>Eukaryota</taxon>
        <taxon>Fungi</taxon>
        <taxon>Dikarya</taxon>
        <taxon>Basidiomycota</taxon>
        <taxon>Agaricomycotina</taxon>
        <taxon>Agaricomycetes</taxon>
        <taxon>Agaricomycetidae</taxon>
        <taxon>Agaricales</taxon>
        <taxon>Marasmiineae</taxon>
        <taxon>Omphalotaceae</taxon>
        <taxon>Marasmiellus</taxon>
    </lineage>
</organism>
<feature type="coiled-coil region" evidence="3">
    <location>
        <begin position="29"/>
        <end position="70"/>
    </location>
</feature>
<evidence type="ECO:0000256" key="2">
    <source>
        <dbReference type="ARBA" id="ARBA00023242"/>
    </source>
</evidence>
<proteinExistence type="predicted"/>
<feature type="domain" description="INO80 complex subunit F" evidence="5">
    <location>
        <begin position="32"/>
        <end position="78"/>
    </location>
</feature>
<dbReference type="EMBL" id="JBANRG010000002">
    <property type="protein sequence ID" value="KAK7470360.1"/>
    <property type="molecule type" value="Genomic_DNA"/>
</dbReference>
<protein>
    <recommendedName>
        <fullName evidence="5">INO80 complex subunit F domain-containing protein</fullName>
    </recommendedName>
</protein>
<feature type="compositionally biased region" description="Basic and acidic residues" evidence="4">
    <location>
        <begin position="276"/>
        <end position="303"/>
    </location>
</feature>